<dbReference type="GO" id="GO:0003723">
    <property type="term" value="F:RNA binding"/>
    <property type="evidence" value="ECO:0007669"/>
    <property type="project" value="InterPro"/>
</dbReference>
<evidence type="ECO:0000313" key="3">
    <source>
        <dbReference type="Proteomes" id="UP000002258"/>
    </source>
</evidence>
<dbReference type="OMA" id="KILHDCH"/>
<dbReference type="PANTHER" id="PTHR47803:SF1">
    <property type="entry name" value="TRNA-SPECIFIC ADENOSINE DEAMINASE 1"/>
    <property type="match status" value="1"/>
</dbReference>
<dbReference type="InterPro" id="IPR042935">
    <property type="entry name" value="Tad1"/>
</dbReference>
<evidence type="ECO:0000259" key="1">
    <source>
        <dbReference type="PROSITE" id="PS50141"/>
    </source>
</evidence>
<dbReference type="PROSITE" id="PS50141">
    <property type="entry name" value="A_DEAMIN_EDITASE"/>
    <property type="match status" value="1"/>
</dbReference>
<dbReference type="GO" id="GO:0002100">
    <property type="term" value="P:tRNA wobble adenosine to inosine editing"/>
    <property type="evidence" value="ECO:0007669"/>
    <property type="project" value="InterPro"/>
</dbReference>
<organism evidence="2 3">
    <name type="scientific">Scheffersomyces stipitis (strain ATCC 58785 / CBS 6054 / NBRC 10063 / NRRL Y-11545)</name>
    <name type="common">Yeast</name>
    <name type="synonym">Pichia stipitis</name>
    <dbReference type="NCBI Taxonomy" id="322104"/>
    <lineage>
        <taxon>Eukaryota</taxon>
        <taxon>Fungi</taxon>
        <taxon>Dikarya</taxon>
        <taxon>Ascomycota</taxon>
        <taxon>Saccharomycotina</taxon>
        <taxon>Pichiomycetes</taxon>
        <taxon>Debaryomycetaceae</taxon>
        <taxon>Scheffersomyces</taxon>
    </lineage>
</organism>
<dbReference type="GeneID" id="4841126"/>
<sequence>MNVDIGQCAIDAVVSVFNGLNVKSGKPVVRSNGIKEWTVLAGVVGFIEKEDGIETVPLTVATGVKALPDKYRDFSDGLFVHDSHAEILALRLFNWFLVEECLKIRNGEKSDVIETLIDSDKFRLKNEVKLGLVVTEPPCGDASMGYLVEGQEDKEPWKDERKEYQENQLPVKRRKLKDISRGRGHFDKLGIVRTKPGRSDSQITLSKSCSDKLCIRQLTGITNSLSSTLFPEKIYLDYLILQKDKFLDDDVKRCFATRFADQLEPEARFRRLQTITYKKDAYDFHKPESKDSSNYSPSPLSLLYVVPYKMVQVLQNGVRNGSFVKGKPPRKGGESFICNRQLYKQLQAVRDVKGNNYIEFKNSLTERNLCKQMATSILHNWTPTSSDSFDFSSI</sequence>
<dbReference type="KEGG" id="pic:PICST_50851"/>
<accession>A3M0L7</accession>
<dbReference type="InterPro" id="IPR002466">
    <property type="entry name" value="A_deamin"/>
</dbReference>
<evidence type="ECO:0000313" key="2">
    <source>
        <dbReference type="EMBL" id="ABN68549.2"/>
    </source>
</evidence>
<protein>
    <recommendedName>
        <fullName evidence="1">A to I editase domain-containing protein</fullName>
    </recommendedName>
</protein>
<dbReference type="STRING" id="322104.A3M0L7"/>
<dbReference type="HOGENOM" id="CLU_005382_5_0_1"/>
<dbReference type="eggNOG" id="KOG2777">
    <property type="taxonomic scope" value="Eukaryota"/>
</dbReference>
<dbReference type="EMBL" id="CP000502">
    <property type="protein sequence ID" value="ABN68549.2"/>
    <property type="molecule type" value="Genomic_DNA"/>
</dbReference>
<name>A3M0L7_PICST</name>
<dbReference type="AlphaFoldDB" id="A3M0L7"/>
<gene>
    <name evidence="2" type="ORF">PICST_50851</name>
</gene>
<feature type="domain" description="A to I editase" evidence="1">
    <location>
        <begin position="59"/>
        <end position="265"/>
    </location>
</feature>
<proteinExistence type="predicted"/>
<dbReference type="FunCoup" id="A3M0L7">
    <property type="interactions" value="266"/>
</dbReference>
<dbReference type="RefSeq" id="XP_001386578.2">
    <property type="nucleotide sequence ID" value="XM_001386541.1"/>
</dbReference>
<dbReference type="Pfam" id="PF02137">
    <property type="entry name" value="A_deamin"/>
    <property type="match status" value="1"/>
</dbReference>
<dbReference type="OrthoDB" id="10268011at2759"/>
<keyword evidence="3" id="KW-1185">Reference proteome</keyword>
<dbReference type="SMART" id="SM00552">
    <property type="entry name" value="ADEAMc"/>
    <property type="match status" value="1"/>
</dbReference>
<dbReference type="Proteomes" id="UP000002258">
    <property type="component" value="Chromosome 8"/>
</dbReference>
<dbReference type="GO" id="GO:0043829">
    <property type="term" value="F:tRNA-specific adenosine-37 deaminase activity"/>
    <property type="evidence" value="ECO:0007669"/>
    <property type="project" value="TreeGrafter"/>
</dbReference>
<dbReference type="InParanoid" id="A3M0L7"/>
<dbReference type="PANTHER" id="PTHR47803">
    <property type="entry name" value="TRNA-SPECIFIC ADENOSINE DEAMINASE 1"/>
    <property type="match status" value="1"/>
</dbReference>
<reference evidence="2 3" key="1">
    <citation type="journal article" date="2007" name="Nat. Biotechnol.">
        <title>Genome sequence of the lignocellulose-bioconverting and xylose-fermenting yeast Pichia stipitis.</title>
        <authorList>
            <person name="Jeffries T.W."/>
            <person name="Grigoriev I.V."/>
            <person name="Grimwood J."/>
            <person name="Laplaza J.M."/>
            <person name="Aerts A."/>
            <person name="Salamov A."/>
            <person name="Schmutz J."/>
            <person name="Lindquist E."/>
            <person name="Dehal P."/>
            <person name="Shapiro H."/>
            <person name="Jin Y.S."/>
            <person name="Passoth V."/>
            <person name="Richardson P.M."/>
        </authorList>
    </citation>
    <scope>NUCLEOTIDE SEQUENCE [LARGE SCALE GENOMIC DNA]</scope>
    <source>
        <strain evidence="3">ATCC 58785 / CBS 6054 / NBRC 10063 / NRRL Y-11545</strain>
    </source>
</reference>